<dbReference type="Gene3D" id="1.10.1740.10">
    <property type="match status" value="1"/>
</dbReference>
<dbReference type="CDD" id="cd06171">
    <property type="entry name" value="Sigma70_r4"/>
    <property type="match status" value="1"/>
</dbReference>
<dbReference type="AlphaFoldDB" id="A0A9X2D7I7"/>
<evidence type="ECO:0000256" key="4">
    <source>
        <dbReference type="ARBA" id="ARBA00023125"/>
    </source>
</evidence>
<reference evidence="8" key="1">
    <citation type="submission" date="2022-05" db="EMBL/GenBank/DDBJ databases">
        <authorList>
            <person name="Tuo L."/>
        </authorList>
    </citation>
    <scope>NUCLEOTIDE SEQUENCE</scope>
    <source>
        <strain evidence="8">BSK12Z-4</strain>
    </source>
</reference>
<dbReference type="InterPro" id="IPR007627">
    <property type="entry name" value="RNA_pol_sigma70_r2"/>
</dbReference>
<keyword evidence="5" id="KW-0804">Transcription</keyword>
<evidence type="ECO:0000256" key="1">
    <source>
        <dbReference type="ARBA" id="ARBA00010641"/>
    </source>
</evidence>
<feature type="domain" description="RNA polymerase sigma-70 region 2" evidence="6">
    <location>
        <begin position="17"/>
        <end position="74"/>
    </location>
</feature>
<evidence type="ECO:0000313" key="9">
    <source>
        <dbReference type="Proteomes" id="UP001139485"/>
    </source>
</evidence>
<dbReference type="GO" id="GO:0003677">
    <property type="term" value="F:DNA binding"/>
    <property type="evidence" value="ECO:0007669"/>
    <property type="project" value="UniProtKB-KW"/>
</dbReference>
<feature type="domain" description="RNA polymerase sigma-70 region 4" evidence="7">
    <location>
        <begin position="104"/>
        <end position="152"/>
    </location>
</feature>
<dbReference type="Pfam" id="PF04545">
    <property type="entry name" value="Sigma70_r4"/>
    <property type="match status" value="1"/>
</dbReference>
<dbReference type="InterPro" id="IPR014284">
    <property type="entry name" value="RNA_pol_sigma-70_dom"/>
</dbReference>
<evidence type="ECO:0000256" key="2">
    <source>
        <dbReference type="ARBA" id="ARBA00023015"/>
    </source>
</evidence>
<dbReference type="PANTHER" id="PTHR43133">
    <property type="entry name" value="RNA POLYMERASE ECF-TYPE SIGMA FACTO"/>
    <property type="match status" value="1"/>
</dbReference>
<keyword evidence="2" id="KW-0805">Transcription regulation</keyword>
<evidence type="ECO:0000259" key="7">
    <source>
        <dbReference type="Pfam" id="PF04545"/>
    </source>
</evidence>
<dbReference type="InterPro" id="IPR013324">
    <property type="entry name" value="RNA_pol_sigma_r3/r4-like"/>
</dbReference>
<keyword evidence="3" id="KW-0731">Sigma factor</keyword>
<dbReference type="InterPro" id="IPR007630">
    <property type="entry name" value="RNA_pol_sigma70_r4"/>
</dbReference>
<gene>
    <name evidence="8" type="ORF">M8330_10415</name>
</gene>
<organism evidence="8 9">
    <name type="scientific">Nocardioides bruguierae</name>
    <dbReference type="NCBI Taxonomy" id="2945102"/>
    <lineage>
        <taxon>Bacteria</taxon>
        <taxon>Bacillati</taxon>
        <taxon>Actinomycetota</taxon>
        <taxon>Actinomycetes</taxon>
        <taxon>Propionibacteriales</taxon>
        <taxon>Nocardioidaceae</taxon>
        <taxon>Nocardioides</taxon>
    </lineage>
</organism>
<dbReference type="Proteomes" id="UP001139485">
    <property type="component" value="Unassembled WGS sequence"/>
</dbReference>
<dbReference type="NCBIfam" id="TIGR02937">
    <property type="entry name" value="sigma70-ECF"/>
    <property type="match status" value="1"/>
</dbReference>
<dbReference type="PANTHER" id="PTHR43133:SF50">
    <property type="entry name" value="ECF RNA POLYMERASE SIGMA FACTOR SIGM"/>
    <property type="match status" value="1"/>
</dbReference>
<dbReference type="SUPFAM" id="SSF88946">
    <property type="entry name" value="Sigma2 domain of RNA polymerase sigma factors"/>
    <property type="match status" value="1"/>
</dbReference>
<dbReference type="InterPro" id="IPR039425">
    <property type="entry name" value="RNA_pol_sigma-70-like"/>
</dbReference>
<comment type="caution">
    <text evidence="8">The sequence shown here is derived from an EMBL/GenBank/DDBJ whole genome shotgun (WGS) entry which is preliminary data.</text>
</comment>
<sequence length="172" mass="19069">MTSKADFEQFVRARTASLSRTAYLLTQDAHAAEDLVQHALLQAARAWHRIEGDPEPYVRRIMYTTNISWWRRRKGVVEHGLDAAGDRPAAPEADPAVRLTLADALSRLTSRQRTVLVLRFYEDLTEVETARVLGIRPGTAKSLTRQALTRIRVVAPELADLVGSTPSPGGAQ</sequence>
<dbReference type="EMBL" id="JAMOIL010000011">
    <property type="protein sequence ID" value="MCM0620703.1"/>
    <property type="molecule type" value="Genomic_DNA"/>
</dbReference>
<dbReference type="RefSeq" id="WP_250827264.1">
    <property type="nucleotide sequence ID" value="NZ_JAMOIL010000011.1"/>
</dbReference>
<keyword evidence="4" id="KW-0238">DNA-binding</keyword>
<dbReference type="GO" id="GO:0006352">
    <property type="term" value="P:DNA-templated transcription initiation"/>
    <property type="evidence" value="ECO:0007669"/>
    <property type="project" value="InterPro"/>
</dbReference>
<dbReference type="InterPro" id="IPR036388">
    <property type="entry name" value="WH-like_DNA-bd_sf"/>
</dbReference>
<dbReference type="Pfam" id="PF04542">
    <property type="entry name" value="Sigma70_r2"/>
    <property type="match status" value="1"/>
</dbReference>
<accession>A0A9X2D7I7</accession>
<evidence type="ECO:0000313" key="8">
    <source>
        <dbReference type="EMBL" id="MCM0620703.1"/>
    </source>
</evidence>
<dbReference type="NCBIfam" id="TIGR02983">
    <property type="entry name" value="SigE-fam_strep"/>
    <property type="match status" value="1"/>
</dbReference>
<comment type="similarity">
    <text evidence="1">Belongs to the sigma-70 factor family. ECF subfamily.</text>
</comment>
<dbReference type="SUPFAM" id="SSF88659">
    <property type="entry name" value="Sigma3 and sigma4 domains of RNA polymerase sigma factors"/>
    <property type="match status" value="1"/>
</dbReference>
<name>A0A9X2D7I7_9ACTN</name>
<evidence type="ECO:0000256" key="5">
    <source>
        <dbReference type="ARBA" id="ARBA00023163"/>
    </source>
</evidence>
<proteinExistence type="inferred from homology"/>
<evidence type="ECO:0000256" key="3">
    <source>
        <dbReference type="ARBA" id="ARBA00023082"/>
    </source>
</evidence>
<dbReference type="InterPro" id="IPR013325">
    <property type="entry name" value="RNA_pol_sigma_r2"/>
</dbReference>
<evidence type="ECO:0000259" key="6">
    <source>
        <dbReference type="Pfam" id="PF04542"/>
    </source>
</evidence>
<protein>
    <submittedName>
        <fullName evidence="8">SigE family RNA polymerase sigma factor</fullName>
    </submittedName>
</protein>
<dbReference type="Gene3D" id="1.10.10.10">
    <property type="entry name" value="Winged helix-like DNA-binding domain superfamily/Winged helix DNA-binding domain"/>
    <property type="match status" value="1"/>
</dbReference>
<dbReference type="GO" id="GO:0016987">
    <property type="term" value="F:sigma factor activity"/>
    <property type="evidence" value="ECO:0007669"/>
    <property type="project" value="UniProtKB-KW"/>
</dbReference>
<dbReference type="InterPro" id="IPR014325">
    <property type="entry name" value="RNA_pol_sigma-E_actinobac"/>
</dbReference>
<keyword evidence="9" id="KW-1185">Reference proteome</keyword>